<feature type="domain" description="Beta-lactamase-related" evidence="1">
    <location>
        <begin position="24"/>
        <end position="380"/>
    </location>
</feature>
<dbReference type="InterPro" id="IPR012338">
    <property type="entry name" value="Beta-lactam/transpept-like"/>
</dbReference>
<organism evidence="2 3">
    <name type="scientific">Mycolicibacterium goodii</name>
    <name type="common">Mycobacterium goodii</name>
    <dbReference type="NCBI Taxonomy" id="134601"/>
    <lineage>
        <taxon>Bacteria</taxon>
        <taxon>Bacillati</taxon>
        <taxon>Actinomycetota</taxon>
        <taxon>Actinomycetes</taxon>
        <taxon>Mycobacteriales</taxon>
        <taxon>Mycobacteriaceae</taxon>
        <taxon>Mycolicibacterium</taxon>
    </lineage>
</organism>
<reference evidence="2 3" key="1">
    <citation type="submission" date="2021-05" db="EMBL/GenBank/DDBJ databases">
        <title>Draft Genome Sequences of Clinical Respiratory Isolates of Mycobacterium goodii Recovered in Ireland.</title>
        <authorList>
            <person name="Flanagan P.R."/>
            <person name="Mok S."/>
            <person name="Roycroft E."/>
            <person name="Rogers T.R."/>
            <person name="Fitzgibbon M."/>
        </authorList>
    </citation>
    <scope>NUCLEOTIDE SEQUENCE [LARGE SCALE GENOMIC DNA]</scope>
    <source>
        <strain evidence="2 3">14IE55</strain>
    </source>
</reference>
<dbReference type="Pfam" id="PF00144">
    <property type="entry name" value="Beta-lactamase"/>
    <property type="match status" value="1"/>
</dbReference>
<dbReference type="PANTHER" id="PTHR43319:SF3">
    <property type="entry name" value="BETA-LACTAMASE-RELATED DOMAIN-CONTAINING PROTEIN"/>
    <property type="match status" value="1"/>
</dbReference>
<sequence>MMGRSSGAADRVGGDVDAGYGKVADAFRANLTGGREVGAALAVYRDGVKVVDLWGGYRCGVTQEPWGEDTVVNLFSTTKGLSALAIAVAVSRGHLDYDATVTQYWPEFALAGKADVTVRQLLSHQAGLAAIDTPLTLRTLAEPSTLSAALAAQRPAWTPGTRHGYHAITLGWYESELLRRADPAHRSLGRYFAEELAHPLDLDLFIGLPPSVDRRRVAHLHGWSRPRLLLHLNAMPPRFVAAMMNPRSLSTRAFNNPKQLGTLTAFNREDLRSLEIPAANGIGTARSVAKAYGAAASGGAALDLKPSVIEELVGPATPPTRGRREEVLRVETNFSLGFFKPFPSFTFGSSDQAFGTPGAGGSFGFADPDTGVGFAYAMNKCGFHLWNDPRELVLRHALFHDVLKTRPQA</sequence>
<evidence type="ECO:0000313" key="2">
    <source>
        <dbReference type="EMBL" id="MBU8826352.1"/>
    </source>
</evidence>
<proteinExistence type="predicted"/>
<gene>
    <name evidence="2" type="ORF">KL859_26195</name>
</gene>
<accession>A0ABS6HUI4</accession>
<dbReference type="Gene3D" id="3.40.710.10">
    <property type="entry name" value="DD-peptidase/beta-lactamase superfamily"/>
    <property type="match status" value="1"/>
</dbReference>
<dbReference type="EMBL" id="JAHBOM010000024">
    <property type="protein sequence ID" value="MBU8826352.1"/>
    <property type="molecule type" value="Genomic_DNA"/>
</dbReference>
<name>A0ABS6HUI4_MYCGD</name>
<dbReference type="InterPro" id="IPR052907">
    <property type="entry name" value="Beta-lactamase/esterase"/>
</dbReference>
<evidence type="ECO:0000259" key="1">
    <source>
        <dbReference type="Pfam" id="PF00144"/>
    </source>
</evidence>
<dbReference type="SUPFAM" id="SSF56601">
    <property type="entry name" value="beta-lactamase/transpeptidase-like"/>
    <property type="match status" value="1"/>
</dbReference>
<dbReference type="PANTHER" id="PTHR43319">
    <property type="entry name" value="BETA-LACTAMASE-RELATED"/>
    <property type="match status" value="1"/>
</dbReference>
<dbReference type="Proteomes" id="UP000696413">
    <property type="component" value="Unassembled WGS sequence"/>
</dbReference>
<protein>
    <submittedName>
        <fullName evidence="2">Beta-lactamase family protein</fullName>
    </submittedName>
</protein>
<comment type="caution">
    <text evidence="2">The sequence shown here is derived from an EMBL/GenBank/DDBJ whole genome shotgun (WGS) entry which is preliminary data.</text>
</comment>
<dbReference type="InterPro" id="IPR001466">
    <property type="entry name" value="Beta-lactam-related"/>
</dbReference>
<evidence type="ECO:0000313" key="3">
    <source>
        <dbReference type="Proteomes" id="UP000696413"/>
    </source>
</evidence>
<dbReference type="RefSeq" id="WP_214395751.1">
    <property type="nucleotide sequence ID" value="NZ_JAHBOL010000027.1"/>
</dbReference>
<keyword evidence="3" id="KW-1185">Reference proteome</keyword>